<dbReference type="Gene3D" id="3.40.630.30">
    <property type="match status" value="1"/>
</dbReference>
<protein>
    <recommendedName>
        <fullName evidence="2">N-acetyltransferase domain-containing protein</fullName>
    </recommendedName>
</protein>
<evidence type="ECO:0000313" key="3">
    <source>
        <dbReference type="EMBL" id="EOA83547.1"/>
    </source>
</evidence>
<dbReference type="RefSeq" id="XP_008028754.1">
    <property type="nucleotide sequence ID" value="XM_008030563.1"/>
</dbReference>
<dbReference type="Proteomes" id="UP000016935">
    <property type="component" value="Unassembled WGS sequence"/>
</dbReference>
<dbReference type="GO" id="GO:0016747">
    <property type="term" value="F:acyltransferase activity, transferring groups other than amino-acyl groups"/>
    <property type="evidence" value="ECO:0007669"/>
    <property type="project" value="InterPro"/>
</dbReference>
<evidence type="ECO:0000256" key="1">
    <source>
        <dbReference type="SAM" id="MobiDB-lite"/>
    </source>
</evidence>
<dbReference type="eggNOG" id="ENOG502SCCK">
    <property type="taxonomic scope" value="Eukaryota"/>
</dbReference>
<gene>
    <name evidence="3" type="ORF">SETTUDRAFT_22244</name>
</gene>
<name>R0K5C4_EXST2</name>
<sequence length="232" mass="25841">MVVVDPNLSVQTERLLLRPLRLEDAEDVLLMRRHPEVMMHTSILPSDNMESTKAWIQGCHQVEQNWNFAIVLLEPHDGPRVIGLIGAVRAPEIGYMFNASYWGHGYATEALRAFMPLFFEHYSGCRPADHQAGASRDDASSNGDSGSGHATNGGGSNGCSNKTERLAPRYDYAEAHTDPDLVSSQNVLTKVGFRLHERKERDFENPVLGIRDTLVYRMYRSDVRGASAVKTA</sequence>
<dbReference type="PANTHER" id="PTHR43792:SF1">
    <property type="entry name" value="N-ACETYLTRANSFERASE DOMAIN-CONTAINING PROTEIN"/>
    <property type="match status" value="1"/>
</dbReference>
<dbReference type="PANTHER" id="PTHR43792">
    <property type="entry name" value="GNAT FAMILY, PUTATIVE (AFU_ORTHOLOGUE AFUA_3G00765)-RELATED-RELATED"/>
    <property type="match status" value="1"/>
</dbReference>
<proteinExistence type="predicted"/>
<dbReference type="OrthoDB" id="4072826at2759"/>
<feature type="region of interest" description="Disordered" evidence="1">
    <location>
        <begin position="129"/>
        <end position="163"/>
    </location>
</feature>
<feature type="domain" description="N-acetyltransferase" evidence="2">
    <location>
        <begin position="14"/>
        <end position="194"/>
    </location>
</feature>
<dbReference type="SUPFAM" id="SSF55729">
    <property type="entry name" value="Acyl-CoA N-acyltransferases (Nat)"/>
    <property type="match status" value="1"/>
</dbReference>
<dbReference type="HOGENOM" id="CLU_013985_24_1_1"/>
<organism evidence="3 4">
    <name type="scientific">Exserohilum turcicum (strain 28A)</name>
    <name type="common">Northern leaf blight fungus</name>
    <name type="synonym">Setosphaeria turcica</name>
    <dbReference type="NCBI Taxonomy" id="671987"/>
    <lineage>
        <taxon>Eukaryota</taxon>
        <taxon>Fungi</taxon>
        <taxon>Dikarya</taxon>
        <taxon>Ascomycota</taxon>
        <taxon>Pezizomycotina</taxon>
        <taxon>Dothideomycetes</taxon>
        <taxon>Pleosporomycetidae</taxon>
        <taxon>Pleosporales</taxon>
        <taxon>Pleosporineae</taxon>
        <taxon>Pleosporaceae</taxon>
        <taxon>Exserohilum</taxon>
    </lineage>
</organism>
<dbReference type="AlphaFoldDB" id="R0K5C4"/>
<reference evidence="3 4" key="2">
    <citation type="journal article" date="2013" name="PLoS Genet.">
        <title>Comparative genome structure, secondary metabolite, and effector coding capacity across Cochliobolus pathogens.</title>
        <authorList>
            <person name="Condon B.J."/>
            <person name="Leng Y."/>
            <person name="Wu D."/>
            <person name="Bushley K.E."/>
            <person name="Ohm R.A."/>
            <person name="Otillar R."/>
            <person name="Martin J."/>
            <person name="Schackwitz W."/>
            <person name="Grimwood J."/>
            <person name="MohdZainudin N."/>
            <person name="Xue C."/>
            <person name="Wang R."/>
            <person name="Manning V.A."/>
            <person name="Dhillon B."/>
            <person name="Tu Z.J."/>
            <person name="Steffenson B.J."/>
            <person name="Salamov A."/>
            <person name="Sun H."/>
            <person name="Lowry S."/>
            <person name="LaButti K."/>
            <person name="Han J."/>
            <person name="Copeland A."/>
            <person name="Lindquist E."/>
            <person name="Barry K."/>
            <person name="Schmutz J."/>
            <person name="Baker S.E."/>
            <person name="Ciuffetti L.M."/>
            <person name="Grigoriev I.V."/>
            <person name="Zhong S."/>
            <person name="Turgeon B.G."/>
        </authorList>
    </citation>
    <scope>NUCLEOTIDE SEQUENCE [LARGE SCALE GENOMIC DNA]</scope>
    <source>
        <strain evidence="4">28A</strain>
    </source>
</reference>
<feature type="compositionally biased region" description="Low complexity" evidence="1">
    <location>
        <begin position="140"/>
        <end position="150"/>
    </location>
</feature>
<keyword evidence="4" id="KW-1185">Reference proteome</keyword>
<dbReference type="InterPro" id="IPR051531">
    <property type="entry name" value="N-acetyltransferase"/>
</dbReference>
<dbReference type="Pfam" id="PF13302">
    <property type="entry name" value="Acetyltransf_3"/>
    <property type="match status" value="1"/>
</dbReference>
<reference evidence="3 4" key="1">
    <citation type="journal article" date="2012" name="PLoS Pathog.">
        <title>Diverse lifestyles and strategies of plant pathogenesis encoded in the genomes of eighteen Dothideomycetes fungi.</title>
        <authorList>
            <person name="Ohm R.A."/>
            <person name="Feau N."/>
            <person name="Henrissat B."/>
            <person name="Schoch C.L."/>
            <person name="Horwitz B.A."/>
            <person name="Barry K.W."/>
            <person name="Condon B.J."/>
            <person name="Copeland A.C."/>
            <person name="Dhillon B."/>
            <person name="Glaser F."/>
            <person name="Hesse C.N."/>
            <person name="Kosti I."/>
            <person name="LaButti K."/>
            <person name="Lindquist E.A."/>
            <person name="Lucas S."/>
            <person name="Salamov A.A."/>
            <person name="Bradshaw R.E."/>
            <person name="Ciuffetti L."/>
            <person name="Hamelin R.C."/>
            <person name="Kema G.H.J."/>
            <person name="Lawrence C."/>
            <person name="Scott J.A."/>
            <person name="Spatafora J.W."/>
            <person name="Turgeon B.G."/>
            <person name="de Wit P.J.G.M."/>
            <person name="Zhong S."/>
            <person name="Goodwin S.B."/>
            <person name="Grigoriev I.V."/>
        </authorList>
    </citation>
    <scope>NUCLEOTIDE SEQUENCE [LARGE SCALE GENOMIC DNA]</scope>
    <source>
        <strain evidence="4">28A</strain>
    </source>
</reference>
<evidence type="ECO:0000313" key="4">
    <source>
        <dbReference type="Proteomes" id="UP000016935"/>
    </source>
</evidence>
<dbReference type="GeneID" id="19402524"/>
<dbReference type="InterPro" id="IPR016181">
    <property type="entry name" value="Acyl_CoA_acyltransferase"/>
</dbReference>
<dbReference type="EMBL" id="KB908833">
    <property type="protein sequence ID" value="EOA83547.1"/>
    <property type="molecule type" value="Genomic_DNA"/>
</dbReference>
<dbReference type="InterPro" id="IPR000182">
    <property type="entry name" value="GNAT_dom"/>
</dbReference>
<accession>R0K5C4</accession>
<evidence type="ECO:0000259" key="2">
    <source>
        <dbReference type="Pfam" id="PF13302"/>
    </source>
</evidence>